<name>A0A5J4NA69_9TREM</name>
<organism evidence="7 9">
    <name type="scientific">Paragonimus westermani</name>
    <dbReference type="NCBI Taxonomy" id="34504"/>
    <lineage>
        <taxon>Eukaryota</taxon>
        <taxon>Metazoa</taxon>
        <taxon>Spiralia</taxon>
        <taxon>Lophotrochozoa</taxon>
        <taxon>Platyhelminthes</taxon>
        <taxon>Trematoda</taxon>
        <taxon>Digenea</taxon>
        <taxon>Plagiorchiida</taxon>
        <taxon>Troglotremata</taxon>
        <taxon>Troglotrematidae</taxon>
        <taxon>Paragonimus</taxon>
    </lineage>
</organism>
<proteinExistence type="predicted"/>
<gene>
    <name evidence="7" type="ORF">DEA37_0004653</name>
    <name evidence="8" type="ORF">DEA37_0006272</name>
</gene>
<dbReference type="InterPro" id="IPR021712">
    <property type="entry name" value="UPF0506"/>
</dbReference>
<dbReference type="Proteomes" id="UP000324629">
    <property type="component" value="Unassembled WGS sequence"/>
</dbReference>
<accession>A0A5J4NA69</accession>
<keyword evidence="2" id="KW-0964">Secreted</keyword>
<keyword evidence="4" id="KW-0960">Knottin</keyword>
<keyword evidence="3" id="KW-0732">Signal</keyword>
<comment type="subcellular location">
    <subcellularLocation>
        <location evidence="1">Secreted</location>
    </subcellularLocation>
</comment>
<sequence>DTCIELGGFCRKLFWGQRCCEKTVCQLTAPFYGHCEKCIPRGGFCLLSSECCDGFCWFFRC</sequence>
<dbReference type="EMBL" id="QNGE01005309">
    <property type="protein sequence ID" value="KAA3672129.1"/>
    <property type="molecule type" value="Genomic_DNA"/>
</dbReference>
<evidence type="ECO:0000256" key="1">
    <source>
        <dbReference type="ARBA" id="ARBA00004613"/>
    </source>
</evidence>
<evidence type="ECO:0000313" key="8">
    <source>
        <dbReference type="EMBL" id="KAA3678446.1"/>
    </source>
</evidence>
<dbReference type="GO" id="GO:0005576">
    <property type="term" value="C:extracellular region"/>
    <property type="evidence" value="ECO:0007669"/>
    <property type="project" value="UniProtKB-SubCell"/>
</dbReference>
<keyword evidence="9" id="KW-1185">Reference proteome</keyword>
<evidence type="ECO:0000256" key="2">
    <source>
        <dbReference type="ARBA" id="ARBA00022525"/>
    </source>
</evidence>
<evidence type="ECO:0000256" key="5">
    <source>
        <dbReference type="ARBA" id="ARBA00023157"/>
    </source>
</evidence>
<feature type="non-terminal residue" evidence="7">
    <location>
        <position position="1"/>
    </location>
</feature>
<evidence type="ECO:0000313" key="9">
    <source>
        <dbReference type="Proteomes" id="UP000324629"/>
    </source>
</evidence>
<dbReference type="Pfam" id="PF11703">
    <property type="entry name" value="UPF0506"/>
    <property type="match status" value="1"/>
</dbReference>
<evidence type="ECO:0000259" key="6">
    <source>
        <dbReference type="Pfam" id="PF11703"/>
    </source>
</evidence>
<evidence type="ECO:0000256" key="3">
    <source>
        <dbReference type="ARBA" id="ARBA00022729"/>
    </source>
</evidence>
<protein>
    <recommendedName>
        <fullName evidence="6">UPF0506 domain-containing protein</fullName>
    </recommendedName>
</protein>
<keyword evidence="5" id="KW-1015">Disulfide bond</keyword>
<feature type="domain" description="UPF0506" evidence="6">
    <location>
        <begin position="3"/>
        <end position="61"/>
    </location>
</feature>
<reference evidence="7 9" key="1">
    <citation type="journal article" date="2019" name="Gigascience">
        <title>Whole-genome sequence of the oriental lung fluke Paragonimus westermani.</title>
        <authorList>
            <person name="Oey H."/>
            <person name="Zakrzewski M."/>
            <person name="Narain K."/>
            <person name="Devi K.R."/>
            <person name="Agatsuma T."/>
            <person name="Nawaratna S."/>
            <person name="Gobert G.N."/>
            <person name="Jones M.K."/>
            <person name="Ragan M.A."/>
            <person name="McManus D.P."/>
            <person name="Krause L."/>
        </authorList>
    </citation>
    <scope>NUCLEOTIDE SEQUENCE [LARGE SCALE GENOMIC DNA]</scope>
    <source>
        <strain evidence="7 9">IND2009</strain>
    </source>
</reference>
<evidence type="ECO:0000313" key="7">
    <source>
        <dbReference type="EMBL" id="KAA3672129.1"/>
    </source>
</evidence>
<evidence type="ECO:0000256" key="4">
    <source>
        <dbReference type="ARBA" id="ARBA00022854"/>
    </source>
</evidence>
<comment type="caution">
    <text evidence="7">The sequence shown here is derived from an EMBL/GenBank/DDBJ whole genome shotgun (WGS) entry which is preliminary data.</text>
</comment>
<dbReference type="AlphaFoldDB" id="A0A5J4NA69"/>
<dbReference type="EMBL" id="QNGE01001099">
    <property type="protein sequence ID" value="KAA3678446.1"/>
    <property type="molecule type" value="Genomic_DNA"/>
</dbReference>